<evidence type="ECO:0000256" key="3">
    <source>
        <dbReference type="ARBA" id="ARBA00007812"/>
    </source>
</evidence>
<feature type="domain" description="Thiamine pyrophosphate enzyme central" evidence="11">
    <location>
        <begin position="204"/>
        <end position="327"/>
    </location>
</feature>
<evidence type="ECO:0000256" key="4">
    <source>
        <dbReference type="ARBA" id="ARBA00022723"/>
    </source>
</evidence>
<evidence type="ECO:0000256" key="6">
    <source>
        <dbReference type="ARBA" id="ARBA00022842"/>
    </source>
</evidence>
<evidence type="ECO:0000259" key="11">
    <source>
        <dbReference type="Pfam" id="PF00205"/>
    </source>
</evidence>
<evidence type="ECO:0000256" key="5">
    <source>
        <dbReference type="ARBA" id="ARBA00022793"/>
    </source>
</evidence>
<evidence type="ECO:0000259" key="13">
    <source>
        <dbReference type="Pfam" id="PF02776"/>
    </source>
</evidence>
<dbReference type="Gene3D" id="3.40.50.1220">
    <property type="entry name" value="TPP-binding domain"/>
    <property type="match status" value="1"/>
</dbReference>
<comment type="cofactor">
    <cofactor evidence="9">
        <name>Mg(2+)</name>
        <dbReference type="ChEBI" id="CHEBI:18420"/>
    </cofactor>
    <text evidence="9">Binds 1 Mg(2+) per subunit.</text>
</comment>
<dbReference type="InterPro" id="IPR029061">
    <property type="entry name" value="THDP-binding"/>
</dbReference>
<dbReference type="Proteomes" id="UP000000238">
    <property type="component" value="Chromosome"/>
</dbReference>
<dbReference type="Gene3D" id="3.40.50.970">
    <property type="match status" value="2"/>
</dbReference>
<name>Q2SKL0_HAHCH</name>
<dbReference type="KEGG" id="hch:HCH_01981"/>
<dbReference type="eggNOG" id="COG3961">
    <property type="taxonomic scope" value="Bacteria"/>
</dbReference>
<keyword evidence="5" id="KW-0210">Decarboxylase</keyword>
<evidence type="ECO:0000256" key="8">
    <source>
        <dbReference type="ARBA" id="ARBA00023239"/>
    </source>
</evidence>
<dbReference type="Pfam" id="PF02776">
    <property type="entry name" value="TPP_enzyme_N"/>
    <property type="match status" value="1"/>
</dbReference>
<dbReference type="InterPro" id="IPR012110">
    <property type="entry name" value="PDC/IPDC-like"/>
</dbReference>
<dbReference type="InterPro" id="IPR012001">
    <property type="entry name" value="Thiamin_PyroP_enz_TPP-bd_dom"/>
</dbReference>
<keyword evidence="14" id="KW-0670">Pyruvate</keyword>
<comment type="cofactor">
    <cofactor evidence="1">
        <name>a metal cation</name>
        <dbReference type="ChEBI" id="CHEBI:25213"/>
    </cofactor>
</comment>
<keyword evidence="15" id="KW-1185">Reference proteome</keyword>
<dbReference type="PIRSF" id="PIRSF036565">
    <property type="entry name" value="Pyruvt_ip_decrb"/>
    <property type="match status" value="1"/>
</dbReference>
<dbReference type="Pfam" id="PF02775">
    <property type="entry name" value="TPP_enzyme_C"/>
    <property type="match status" value="1"/>
</dbReference>
<evidence type="ECO:0000256" key="9">
    <source>
        <dbReference type="PIRSR" id="PIRSR036565-2"/>
    </source>
</evidence>
<dbReference type="InterPro" id="IPR011766">
    <property type="entry name" value="TPP_enzyme_TPP-bd"/>
</dbReference>
<comment type="cofactor">
    <cofactor evidence="2">
        <name>thiamine diphosphate</name>
        <dbReference type="ChEBI" id="CHEBI:58937"/>
    </cofactor>
</comment>
<evidence type="ECO:0000259" key="12">
    <source>
        <dbReference type="Pfam" id="PF02775"/>
    </source>
</evidence>
<reference evidence="14 15" key="1">
    <citation type="journal article" date="2005" name="Nucleic Acids Res.">
        <title>Genomic blueprint of Hahella chejuensis, a marine microbe producing an algicidal agent.</title>
        <authorList>
            <person name="Jeong H."/>
            <person name="Yim J.H."/>
            <person name="Lee C."/>
            <person name="Choi S.-H."/>
            <person name="Park Y.K."/>
            <person name="Yoon S.H."/>
            <person name="Hur C.-G."/>
            <person name="Kang H.-Y."/>
            <person name="Kim D."/>
            <person name="Lee H.H."/>
            <person name="Park K.H."/>
            <person name="Park S.-H."/>
            <person name="Park H.-S."/>
            <person name="Lee H.K."/>
            <person name="Oh T.K."/>
            <person name="Kim J.F."/>
        </authorList>
    </citation>
    <scope>NUCLEOTIDE SEQUENCE [LARGE SCALE GENOMIC DNA]</scope>
    <source>
        <strain evidence="14 15">KCTC 2396</strain>
    </source>
</reference>
<evidence type="ECO:0000256" key="7">
    <source>
        <dbReference type="ARBA" id="ARBA00023052"/>
    </source>
</evidence>
<proteinExistence type="inferred from homology"/>
<evidence type="ECO:0000256" key="10">
    <source>
        <dbReference type="RuleBase" id="RU362132"/>
    </source>
</evidence>
<organism evidence="14 15">
    <name type="scientific">Hahella chejuensis (strain KCTC 2396)</name>
    <dbReference type="NCBI Taxonomy" id="349521"/>
    <lineage>
        <taxon>Bacteria</taxon>
        <taxon>Pseudomonadati</taxon>
        <taxon>Pseudomonadota</taxon>
        <taxon>Gammaproteobacteria</taxon>
        <taxon>Oceanospirillales</taxon>
        <taxon>Hahellaceae</taxon>
        <taxon>Hahella</taxon>
    </lineage>
</organism>
<keyword evidence="6 9" id="KW-0460">Magnesium</keyword>
<dbReference type="PANTHER" id="PTHR43452:SF30">
    <property type="entry name" value="PYRUVATE DECARBOXYLASE ISOZYME 1-RELATED"/>
    <property type="match status" value="1"/>
</dbReference>
<dbReference type="InterPro" id="IPR029035">
    <property type="entry name" value="DHS-like_NAD/FAD-binding_dom"/>
</dbReference>
<keyword evidence="8" id="KW-0456">Lyase</keyword>
<keyword evidence="7 10" id="KW-0786">Thiamine pyrophosphate</keyword>
<dbReference type="AlphaFoldDB" id="Q2SKL0"/>
<feature type="binding site" evidence="9">
    <location>
        <position position="475"/>
    </location>
    <ligand>
        <name>Mg(2+)</name>
        <dbReference type="ChEBI" id="CHEBI:18420"/>
    </ligand>
</feature>
<protein>
    <submittedName>
        <fullName evidence="14">Pyruvate decarboxylase and related thiamine pyrophosphate-requiring enzyme</fullName>
    </submittedName>
</protein>
<dbReference type="GO" id="GO:0005829">
    <property type="term" value="C:cytosol"/>
    <property type="evidence" value="ECO:0007669"/>
    <property type="project" value="TreeGrafter"/>
</dbReference>
<feature type="binding site" evidence="9">
    <location>
        <position position="448"/>
    </location>
    <ligand>
        <name>Mg(2+)</name>
        <dbReference type="ChEBI" id="CHEBI:18420"/>
    </ligand>
</feature>
<dbReference type="SUPFAM" id="SSF52518">
    <property type="entry name" value="Thiamin diphosphate-binding fold (THDP-binding)"/>
    <property type="match status" value="2"/>
</dbReference>
<keyword evidence="4 9" id="KW-0479">Metal-binding</keyword>
<dbReference type="HOGENOM" id="CLU_013748_0_2_6"/>
<dbReference type="GO" id="GO:0000287">
    <property type="term" value="F:magnesium ion binding"/>
    <property type="evidence" value="ECO:0007669"/>
    <property type="project" value="InterPro"/>
</dbReference>
<dbReference type="GO" id="GO:0000949">
    <property type="term" value="P:aromatic amino acid family catabolic process to alcohol via Ehrlich pathway"/>
    <property type="evidence" value="ECO:0007669"/>
    <property type="project" value="TreeGrafter"/>
</dbReference>
<evidence type="ECO:0000256" key="2">
    <source>
        <dbReference type="ARBA" id="ARBA00001964"/>
    </source>
</evidence>
<dbReference type="OrthoDB" id="9785953at2"/>
<evidence type="ECO:0000313" key="14">
    <source>
        <dbReference type="EMBL" id="ABC28814.1"/>
    </source>
</evidence>
<feature type="domain" description="Thiamine pyrophosphate enzyme N-terminal TPP-binding" evidence="13">
    <location>
        <begin position="8"/>
        <end position="111"/>
    </location>
</feature>
<dbReference type="CDD" id="cd07038">
    <property type="entry name" value="TPP_PYR_PDC_IPDC_like"/>
    <property type="match status" value="1"/>
</dbReference>
<dbReference type="SUPFAM" id="SSF52467">
    <property type="entry name" value="DHS-like NAD/FAD-binding domain"/>
    <property type="match status" value="1"/>
</dbReference>
<dbReference type="PANTHER" id="PTHR43452">
    <property type="entry name" value="PYRUVATE DECARBOXYLASE"/>
    <property type="match status" value="1"/>
</dbReference>
<dbReference type="GO" id="GO:0004737">
    <property type="term" value="F:pyruvate decarboxylase activity"/>
    <property type="evidence" value="ECO:0007669"/>
    <property type="project" value="TreeGrafter"/>
</dbReference>
<dbReference type="Pfam" id="PF00205">
    <property type="entry name" value="TPP_enzyme_M"/>
    <property type="match status" value="1"/>
</dbReference>
<dbReference type="InterPro" id="IPR012000">
    <property type="entry name" value="Thiamin_PyroP_enz_cen_dom"/>
</dbReference>
<evidence type="ECO:0000313" key="15">
    <source>
        <dbReference type="Proteomes" id="UP000000238"/>
    </source>
</evidence>
<feature type="domain" description="Thiamine pyrophosphate enzyme TPP-binding" evidence="12">
    <location>
        <begin position="403"/>
        <end position="545"/>
    </location>
</feature>
<dbReference type="InterPro" id="IPR047213">
    <property type="entry name" value="TPP_PYR_PDC_IPDC-like"/>
</dbReference>
<dbReference type="GO" id="GO:0030976">
    <property type="term" value="F:thiamine pyrophosphate binding"/>
    <property type="evidence" value="ECO:0007669"/>
    <property type="project" value="InterPro"/>
</dbReference>
<gene>
    <name evidence="14" type="ordered locus">HCH_01981</name>
</gene>
<dbReference type="STRING" id="349521.HCH_01981"/>
<dbReference type="EMBL" id="CP000155">
    <property type="protein sequence ID" value="ABC28814.1"/>
    <property type="molecule type" value="Genomic_DNA"/>
</dbReference>
<accession>Q2SKL0</accession>
<sequence>MLKDNSFTVADYLLTRLRQLGLRKVFQVPGDYVSEFMEALEKFDGVEAVGDINELGAGYAADGYARFAGIGAVSVQYGVGTFSVLNAVAGSYVERNPVVVISASPSAQDRLIIRDKGVLFHHSTGNLSADKKVFEQVTVAAEILSNAAEAPLQIDRALTAAISKRRPIYLEAWRNVWGEPCRQPEHPLRPQPPVSDRASLRAVVDETLQRLINARRGVIMLGIEIARYGLQEQALRMVEASGLPFTTTLEAKSVLDESHPQFIGAYAGAASCPGTREYMKNVDCILALGVIFTDDYLDLMQSDFSNIILVNDEQVRVGYEYFRNVAMTDYIDGLSAHIKSKNGFPHPLIKVHLDDGECAGWNTELGAQLTYNIFFDQLTHFFQKQRLLSEIELILGESSSLYVASNINGLPQNSFIADAIWGSLGHETGCAIGVAMASGKRPYVVAGDGGFMMMCQSLSTLARNRVNAVIFVMSNGVYAIEQAFVDIKAFTPEGRFAPFDVLPQWDYQSLAKAYGAMGYRAQTIDELQKILLDVESLVDCPALVEIVIPQKDLAPQIRRLAKPS</sequence>
<comment type="similarity">
    <text evidence="3 10">Belongs to the TPP enzyme family.</text>
</comment>
<dbReference type="RefSeq" id="WP_011395885.1">
    <property type="nucleotide sequence ID" value="NC_007645.1"/>
</dbReference>
<evidence type="ECO:0000256" key="1">
    <source>
        <dbReference type="ARBA" id="ARBA00001920"/>
    </source>
</evidence>